<dbReference type="PANTHER" id="PTHR23355">
    <property type="entry name" value="RIBONUCLEASE"/>
    <property type="match status" value="1"/>
</dbReference>
<dbReference type="Proteomes" id="UP000023464">
    <property type="component" value="Unassembled WGS sequence"/>
</dbReference>
<dbReference type="InterPro" id="IPR050180">
    <property type="entry name" value="RNR_Ribonuclease"/>
</dbReference>
<comment type="subcellular location">
    <subcellularLocation>
        <location evidence="2 9">Cytoplasm</location>
    </subcellularLocation>
</comment>
<comment type="function">
    <text evidence="9">Involved in mRNA degradation. Hydrolyzes single-stranded polyribonucleotides processively in the 3' to 5' direction.</text>
</comment>
<evidence type="ECO:0000256" key="5">
    <source>
        <dbReference type="ARBA" id="ARBA00022722"/>
    </source>
</evidence>
<dbReference type="Gene3D" id="2.40.50.640">
    <property type="match status" value="1"/>
</dbReference>
<organism evidence="13 14">
    <name type="scientific">Photorhabdus aegyptia</name>
    <dbReference type="NCBI Taxonomy" id="2805098"/>
    <lineage>
        <taxon>Bacteria</taxon>
        <taxon>Pseudomonadati</taxon>
        <taxon>Pseudomonadota</taxon>
        <taxon>Gammaproteobacteria</taxon>
        <taxon>Enterobacterales</taxon>
        <taxon>Morganellaceae</taxon>
        <taxon>Photorhabdus</taxon>
    </lineage>
</organism>
<dbReference type="SMART" id="SM00955">
    <property type="entry name" value="RNB"/>
    <property type="match status" value="1"/>
</dbReference>
<evidence type="ECO:0000256" key="4">
    <source>
        <dbReference type="ARBA" id="ARBA00022490"/>
    </source>
</evidence>
<evidence type="ECO:0000259" key="12">
    <source>
        <dbReference type="SMART" id="SM00955"/>
    </source>
</evidence>
<keyword evidence="5 9" id="KW-0540">Nuclease</keyword>
<evidence type="ECO:0000256" key="1">
    <source>
        <dbReference type="ARBA" id="ARBA00001849"/>
    </source>
</evidence>
<dbReference type="GO" id="GO:0006402">
    <property type="term" value="P:mRNA catabolic process"/>
    <property type="evidence" value="ECO:0007669"/>
    <property type="project" value="UniProtKB-UniRule"/>
</dbReference>
<dbReference type="HAMAP" id="MF_01036">
    <property type="entry name" value="RNase_II"/>
    <property type="match status" value="1"/>
</dbReference>
<dbReference type="Gene3D" id="2.40.50.140">
    <property type="entry name" value="Nucleic acid-binding proteins"/>
    <property type="match status" value="2"/>
</dbReference>
<dbReference type="InterPro" id="IPR001900">
    <property type="entry name" value="RNase_II/R"/>
</dbReference>
<keyword evidence="7 9" id="KW-0269">Exonuclease</keyword>
<evidence type="ECO:0000256" key="7">
    <source>
        <dbReference type="ARBA" id="ARBA00022839"/>
    </source>
</evidence>
<dbReference type="InterPro" id="IPR012340">
    <property type="entry name" value="NA-bd_OB-fold"/>
</dbReference>
<comment type="similarity">
    <text evidence="3 9">Belongs to the RNR ribonuclease family. RNase II subfamily.</text>
</comment>
<evidence type="ECO:0000259" key="11">
    <source>
        <dbReference type="SMART" id="SM00357"/>
    </source>
</evidence>
<proteinExistence type="inferred from homology"/>
<dbReference type="GO" id="GO:0003723">
    <property type="term" value="F:RNA binding"/>
    <property type="evidence" value="ECO:0007669"/>
    <property type="project" value="UniProtKB-KW"/>
</dbReference>
<feature type="domain" description="S1 motif" evidence="10">
    <location>
        <begin position="628"/>
        <end position="712"/>
    </location>
</feature>
<dbReference type="Pfam" id="PF00575">
    <property type="entry name" value="S1"/>
    <property type="match status" value="1"/>
</dbReference>
<dbReference type="InterPro" id="IPR011804">
    <property type="entry name" value="RNase_II"/>
</dbReference>
<sequence>MAPVLLKIYVNLKKKFTLSNYCNFHCNFHTVLRYFADVACSTPPIRVKLLFQKLSDNNPLTFSADIMFQNNPLLAQLKQQLHSQTLRVEGLVKGTEKGFGFLEVDGQKSYFIPPPHMKKVMHGDRVTAAIHTDKEREIAEPETLVEPFLNRFVGRIQKKENDNRLWIVPDHPLLKDAIPCRPANQVTHPFQHGDWAVAEMRHHPLKGSRGFHAEITGYITESSDHYAPWWVTLTRHNLERDAPTMTADCQMNDGDLERIDLTSLDFVTIDSATTEDMDDALHIVKQDDGSLKLSIAIADPTAYIAANSELDQIAHQRAFTNYLPGFNIPMLPRDLSENLCSLRPNARRPALVCQVSILEDGQLGDDIAFFSTWVESKAKLVYDEVSDWLEETGTWKPSSEAIGTQITLLKEMSDRRNQWRHQNALIFKDRPDYRFILDDNGYVLDIVVEQRRTANRIVEEAMITSNLCAAKILRDKLGFGIYNVHMGFEPLQIEQVVELLQENGIDANTEELLTLNGFCKLRRELDKQPTQFLDSRIRRFQTFAEIKPEPGPHFGLGFEAYATWTSPIRKYSDMINHRLLKAIIQKTDVEQPSEETCLQLAERRRLNRMAERDVGDWLYARFLHSHAGTEQRFTAEIIDITRGGLRVRLVDNGAVAFIPAPFLHAVRDELQCSQETGTVIIKGETAYQLNDIIDVRIEEVRMETRNIVARPVA</sequence>
<dbReference type="SUPFAM" id="SSF50249">
    <property type="entry name" value="Nucleic acid-binding proteins"/>
    <property type="match status" value="4"/>
</dbReference>
<dbReference type="AlphaFoldDB" id="A0A022PMF5"/>
<dbReference type="NCBIfam" id="TIGR02062">
    <property type="entry name" value="RNase_B"/>
    <property type="match status" value="1"/>
</dbReference>
<protein>
    <recommendedName>
        <fullName evidence="9">Exoribonuclease 2</fullName>
        <ecNumber evidence="9">3.1.13.1</ecNumber>
    </recommendedName>
    <alternativeName>
        <fullName evidence="9">Exoribonuclease II</fullName>
        <shortName evidence="9">RNase II</shortName>
        <shortName evidence="9">Ribonuclease II</shortName>
    </alternativeName>
</protein>
<dbReference type="SMART" id="SM00357">
    <property type="entry name" value="CSP"/>
    <property type="match status" value="1"/>
</dbReference>
<dbReference type="NCBIfam" id="TIGR00358">
    <property type="entry name" value="3_prime_RNase"/>
    <property type="match status" value="1"/>
</dbReference>
<keyword evidence="6 9" id="KW-0378">Hydrolase</keyword>
<dbReference type="PANTHER" id="PTHR23355:SF37">
    <property type="entry name" value="EXORIBONUCLEASE 2"/>
    <property type="match status" value="1"/>
</dbReference>
<evidence type="ECO:0000259" key="10">
    <source>
        <dbReference type="SMART" id="SM00316"/>
    </source>
</evidence>
<dbReference type="InterPro" id="IPR011129">
    <property type="entry name" value="CSD"/>
</dbReference>
<dbReference type="FunFam" id="2.40.50.140:FF:000079">
    <property type="entry name" value="Exoribonuclease 2"/>
    <property type="match status" value="1"/>
</dbReference>
<dbReference type="PROSITE" id="PS01175">
    <property type="entry name" value="RIBONUCLEASE_II"/>
    <property type="match status" value="1"/>
</dbReference>
<evidence type="ECO:0000256" key="6">
    <source>
        <dbReference type="ARBA" id="ARBA00022801"/>
    </source>
</evidence>
<dbReference type="PATRIC" id="fig|1393736.3.peg.804"/>
<reference evidence="13 14" key="1">
    <citation type="submission" date="2014-03" db="EMBL/GenBank/DDBJ databases">
        <title>Draft Genome of Photorhabdus luminescens BA1, an Egyptian Isolate.</title>
        <authorList>
            <person name="Ghazal S."/>
            <person name="Hurst S.G.IV."/>
            <person name="Morris K."/>
            <person name="Thomas K."/>
            <person name="Tisa L.S."/>
        </authorList>
    </citation>
    <scope>NUCLEOTIDE SEQUENCE [LARGE SCALE GENOMIC DNA]</scope>
    <source>
        <strain evidence="13 14">BA1</strain>
    </source>
</reference>
<dbReference type="Pfam" id="PF08206">
    <property type="entry name" value="OB_RNB"/>
    <property type="match status" value="1"/>
</dbReference>
<keyword evidence="4 9" id="KW-0963">Cytoplasm</keyword>
<evidence type="ECO:0000256" key="3">
    <source>
        <dbReference type="ARBA" id="ARBA00009925"/>
    </source>
</evidence>
<dbReference type="NCBIfam" id="NF003455">
    <property type="entry name" value="PRK05054.1"/>
    <property type="match status" value="1"/>
</dbReference>
<feature type="domain" description="RNB" evidence="12">
    <location>
        <begin position="258"/>
        <end position="586"/>
    </location>
</feature>
<evidence type="ECO:0000256" key="2">
    <source>
        <dbReference type="ARBA" id="ARBA00004496"/>
    </source>
</evidence>
<dbReference type="InterPro" id="IPR022966">
    <property type="entry name" value="RNase_II/R_CS"/>
</dbReference>
<evidence type="ECO:0000313" key="14">
    <source>
        <dbReference type="Proteomes" id="UP000023464"/>
    </source>
</evidence>
<evidence type="ECO:0000256" key="9">
    <source>
        <dbReference type="HAMAP-Rule" id="MF_01036"/>
    </source>
</evidence>
<dbReference type="InterPro" id="IPR013223">
    <property type="entry name" value="RNase_B_OB_dom"/>
</dbReference>
<gene>
    <name evidence="9" type="primary">rnb</name>
    <name evidence="13" type="ORF">BA1DRAFT_00796</name>
</gene>
<dbReference type="EMBL" id="JFGV01000008">
    <property type="protein sequence ID" value="EYU16694.1"/>
    <property type="molecule type" value="Genomic_DNA"/>
</dbReference>
<comment type="catalytic activity">
    <reaction evidence="1 9">
        <text>Exonucleolytic cleavage in the 3'- to 5'-direction to yield nucleoside 5'-phosphates.</text>
        <dbReference type="EC" id="3.1.13.1"/>
    </reaction>
</comment>
<dbReference type="GO" id="GO:0008859">
    <property type="term" value="F:exoribonuclease II activity"/>
    <property type="evidence" value="ECO:0007669"/>
    <property type="project" value="UniProtKB-UniRule"/>
</dbReference>
<dbReference type="EC" id="3.1.13.1" evidence="9"/>
<dbReference type="InterPro" id="IPR003029">
    <property type="entry name" value="S1_domain"/>
</dbReference>
<comment type="caution">
    <text evidence="13">The sequence shown here is derived from an EMBL/GenBank/DDBJ whole genome shotgun (WGS) entry which is preliminary data.</text>
</comment>
<dbReference type="InterPro" id="IPR004476">
    <property type="entry name" value="RNase_II/RNase_R"/>
</dbReference>
<accession>A0A022PMF5</accession>
<name>A0A022PMF5_9GAMM</name>
<dbReference type="Pfam" id="PF00773">
    <property type="entry name" value="RNB"/>
    <property type="match status" value="1"/>
</dbReference>
<dbReference type="SMART" id="SM00316">
    <property type="entry name" value="S1"/>
    <property type="match status" value="1"/>
</dbReference>
<keyword evidence="8 9" id="KW-0694">RNA-binding</keyword>
<keyword evidence="14" id="KW-1185">Reference proteome</keyword>
<evidence type="ECO:0000256" key="8">
    <source>
        <dbReference type="ARBA" id="ARBA00022884"/>
    </source>
</evidence>
<dbReference type="GO" id="GO:0005829">
    <property type="term" value="C:cytosol"/>
    <property type="evidence" value="ECO:0007669"/>
    <property type="project" value="UniProtKB-ARBA"/>
</dbReference>
<feature type="domain" description="Cold-shock" evidence="11">
    <location>
        <begin position="89"/>
        <end position="145"/>
    </location>
</feature>
<evidence type="ECO:0000313" key="13">
    <source>
        <dbReference type="EMBL" id="EYU16694.1"/>
    </source>
</evidence>